<dbReference type="PANTHER" id="PTHR38454">
    <property type="entry name" value="INTEGRAL MEMBRANE PROTEIN-RELATED"/>
    <property type="match status" value="1"/>
</dbReference>
<keyword evidence="1" id="KW-1133">Transmembrane helix</keyword>
<protein>
    <recommendedName>
        <fullName evidence="4">Glycosyltransferase RgtA/B/C/D-like domain-containing protein</fullName>
    </recommendedName>
</protein>
<accession>A0A0S7Y5T7</accession>
<dbReference type="Proteomes" id="UP000051861">
    <property type="component" value="Unassembled WGS sequence"/>
</dbReference>
<dbReference type="PANTHER" id="PTHR38454:SF1">
    <property type="entry name" value="INTEGRAL MEMBRANE PROTEIN"/>
    <property type="match status" value="1"/>
</dbReference>
<feature type="transmembrane region" description="Helical" evidence="1">
    <location>
        <begin position="27"/>
        <end position="49"/>
    </location>
</feature>
<feature type="transmembrane region" description="Helical" evidence="1">
    <location>
        <begin position="114"/>
        <end position="136"/>
    </location>
</feature>
<feature type="transmembrane region" description="Helical" evidence="1">
    <location>
        <begin position="216"/>
        <end position="235"/>
    </location>
</feature>
<proteinExistence type="predicted"/>
<evidence type="ECO:0000313" key="3">
    <source>
        <dbReference type="Proteomes" id="UP000051861"/>
    </source>
</evidence>
<dbReference type="EMBL" id="LIZX01000006">
    <property type="protein sequence ID" value="KPJ70125.1"/>
    <property type="molecule type" value="Genomic_DNA"/>
</dbReference>
<feature type="transmembrane region" description="Helical" evidence="1">
    <location>
        <begin position="172"/>
        <end position="189"/>
    </location>
</feature>
<feature type="transmembrane region" description="Helical" evidence="1">
    <location>
        <begin position="331"/>
        <end position="347"/>
    </location>
</feature>
<evidence type="ECO:0008006" key="4">
    <source>
        <dbReference type="Google" id="ProtNLM"/>
    </source>
</evidence>
<feature type="transmembrane region" description="Helical" evidence="1">
    <location>
        <begin position="148"/>
        <end position="166"/>
    </location>
</feature>
<organism evidence="2 3">
    <name type="scientific">candidate division WOR-1 bacterium DG_54_3</name>
    <dbReference type="NCBI Taxonomy" id="1703775"/>
    <lineage>
        <taxon>Bacteria</taxon>
        <taxon>Bacillati</taxon>
        <taxon>Saganbacteria</taxon>
    </lineage>
</organism>
<keyword evidence="1" id="KW-0812">Transmembrane</keyword>
<comment type="caution">
    <text evidence="2">The sequence shown here is derived from an EMBL/GenBank/DDBJ whole genome shotgun (WGS) entry which is preliminary data.</text>
</comment>
<feature type="transmembrane region" description="Helical" evidence="1">
    <location>
        <begin position="354"/>
        <end position="377"/>
    </location>
</feature>
<reference evidence="2 3" key="1">
    <citation type="journal article" date="2015" name="Microbiome">
        <title>Genomic resolution of linkages in carbon, nitrogen, and sulfur cycling among widespread estuary sediment bacteria.</title>
        <authorList>
            <person name="Baker B.J."/>
            <person name="Lazar C.S."/>
            <person name="Teske A.P."/>
            <person name="Dick G.J."/>
        </authorList>
    </citation>
    <scope>NUCLEOTIDE SEQUENCE [LARGE SCALE GENOMIC DNA]</scope>
    <source>
        <strain evidence="2">DG_54_3</strain>
    </source>
</reference>
<feature type="transmembrane region" description="Helical" evidence="1">
    <location>
        <begin position="194"/>
        <end position="210"/>
    </location>
</feature>
<sequence>MAKKRKPSTLAAQKFRQTKFDPESSPYFTPIAFGILLLGMVILFGEFIFSDKIFYSGDMMRAGIFFRSFYVNFVLAHGSVPQWNPYIFGGLPFVDAFHGDLFYPLSFLKFFGSLFRALSYNLIFHIFLAGVFTYLCARQFRLSKVASLLSGISYMFAGYLVSMIAPWHDGKIFVTSLFPLTILFLDRGFEKKPLFNFSLLGLVIGLIILTPHPQMAYFSLWAISFYSLFKLIVLYRKKRSIKSVIRPALLTTYAVVIGLMISAVQFYPGFYYTSNYSPRSEAKRGWDWATSWSLHGEEAFSLLIPEYVGINTQNARTYYWGKNPFKDNSETVGIVCLFFALMGLFFYRKKESYFLGGLALFALIYALGATTPFFRLFFHLIPMVKSMRAPSMIMFLFSFSTAILAGMGLQFVIDRSRKLKGVEAKRFRGLLFGMPALMFLLALLFSASGKGMLKLWTSLFYSDAATTMVQQGVSKLDLAYMNLPAIQSGAWLGFLFTTLAATCTWIYQTGKIGIYILVALLLIPVVDGIRFNRRFINLADPSPYLSPNVLSEFFKKDTDKYRVQNFSPYTSINLPYHGTEVVVGYHGNQLKWYDKLLGGPGHR</sequence>
<keyword evidence="1" id="KW-0472">Membrane</keyword>
<dbReference type="InterPro" id="IPR018580">
    <property type="entry name" value="Uncharacterised_YfhO"/>
</dbReference>
<evidence type="ECO:0000313" key="2">
    <source>
        <dbReference type="EMBL" id="KPJ70125.1"/>
    </source>
</evidence>
<name>A0A0S7Y5T7_UNCSA</name>
<feature type="transmembrane region" description="Helical" evidence="1">
    <location>
        <begin position="389"/>
        <end position="409"/>
    </location>
</feature>
<gene>
    <name evidence="2" type="ORF">AMJ44_00715</name>
</gene>
<feature type="transmembrane region" description="Helical" evidence="1">
    <location>
        <begin position="69"/>
        <end position="94"/>
    </location>
</feature>
<feature type="transmembrane region" description="Helical" evidence="1">
    <location>
        <begin position="430"/>
        <end position="449"/>
    </location>
</feature>
<evidence type="ECO:0000256" key="1">
    <source>
        <dbReference type="SAM" id="Phobius"/>
    </source>
</evidence>
<feature type="transmembrane region" description="Helical" evidence="1">
    <location>
        <begin position="514"/>
        <end position="531"/>
    </location>
</feature>
<feature type="transmembrane region" description="Helical" evidence="1">
    <location>
        <begin position="485"/>
        <end position="507"/>
    </location>
</feature>
<feature type="transmembrane region" description="Helical" evidence="1">
    <location>
        <begin position="247"/>
        <end position="267"/>
    </location>
</feature>
<dbReference type="AlphaFoldDB" id="A0A0S7Y5T7"/>